<dbReference type="AlphaFoldDB" id="A0AA37SBN6"/>
<organism evidence="1 2">
    <name type="scientific">Litoribrevibacter albus</name>
    <dbReference type="NCBI Taxonomy" id="1473156"/>
    <lineage>
        <taxon>Bacteria</taxon>
        <taxon>Pseudomonadati</taxon>
        <taxon>Pseudomonadota</taxon>
        <taxon>Gammaproteobacteria</taxon>
        <taxon>Oceanospirillales</taxon>
        <taxon>Oceanospirillaceae</taxon>
        <taxon>Litoribrevibacter</taxon>
    </lineage>
</organism>
<name>A0AA37SBN6_9GAMM</name>
<reference evidence="1" key="2">
    <citation type="submission" date="2023-01" db="EMBL/GenBank/DDBJ databases">
        <title>Draft genome sequence of Litoribrevibacter albus strain NBRC 110071.</title>
        <authorList>
            <person name="Sun Q."/>
            <person name="Mori K."/>
        </authorList>
    </citation>
    <scope>NUCLEOTIDE SEQUENCE</scope>
    <source>
        <strain evidence="1">NBRC 110071</strain>
    </source>
</reference>
<proteinExistence type="predicted"/>
<comment type="caution">
    <text evidence="1">The sequence shown here is derived from an EMBL/GenBank/DDBJ whole genome shotgun (WGS) entry which is preliminary data.</text>
</comment>
<dbReference type="RefSeq" id="WP_284382193.1">
    <property type="nucleotide sequence ID" value="NZ_BSNM01000015.1"/>
</dbReference>
<dbReference type="EMBL" id="BSNM01000015">
    <property type="protein sequence ID" value="GLQ32259.1"/>
    <property type="molecule type" value="Genomic_DNA"/>
</dbReference>
<evidence type="ECO:0000313" key="1">
    <source>
        <dbReference type="EMBL" id="GLQ32259.1"/>
    </source>
</evidence>
<sequence>MNFTKPMIDLVQEIRRRVPSVHKPSIKLANPELLNELIPIYKESSDAVLQALLKELFFKAGDEWLAKLEAGDISDEKLVTKIYRGQVQLVSAKDASSKVASVAEKPRKVYRGRVVA</sequence>
<dbReference type="Proteomes" id="UP001161389">
    <property type="component" value="Unassembled WGS sequence"/>
</dbReference>
<accession>A0AA37SBN6</accession>
<keyword evidence="2" id="KW-1185">Reference proteome</keyword>
<gene>
    <name evidence="1" type="ORF">GCM10007876_27380</name>
</gene>
<reference evidence="1" key="1">
    <citation type="journal article" date="2014" name="Int. J. Syst. Evol. Microbiol.">
        <title>Complete genome sequence of Corynebacterium casei LMG S-19264T (=DSM 44701T), isolated from a smear-ripened cheese.</title>
        <authorList>
            <consortium name="US DOE Joint Genome Institute (JGI-PGF)"/>
            <person name="Walter F."/>
            <person name="Albersmeier A."/>
            <person name="Kalinowski J."/>
            <person name="Ruckert C."/>
        </authorList>
    </citation>
    <scope>NUCLEOTIDE SEQUENCE</scope>
    <source>
        <strain evidence="1">NBRC 110071</strain>
    </source>
</reference>
<evidence type="ECO:0000313" key="2">
    <source>
        <dbReference type="Proteomes" id="UP001161389"/>
    </source>
</evidence>
<protein>
    <submittedName>
        <fullName evidence="1">Uncharacterized protein</fullName>
    </submittedName>
</protein>